<dbReference type="CDD" id="cd16653">
    <property type="entry name" value="RING-like_Rtf2"/>
    <property type="match status" value="1"/>
</dbReference>
<keyword evidence="6" id="KW-1185">Reference proteome</keyword>
<comment type="caution">
    <text evidence="5">The sequence shown here is derived from an EMBL/GenBank/DDBJ whole genome shotgun (WGS) entry which is preliminary data.</text>
</comment>
<proteinExistence type="inferred from homology"/>
<organism evidence="5 6">
    <name type="scientific">Owenia fusiformis</name>
    <name type="common">Polychaete worm</name>
    <dbReference type="NCBI Taxonomy" id="6347"/>
    <lineage>
        <taxon>Eukaryota</taxon>
        <taxon>Metazoa</taxon>
        <taxon>Spiralia</taxon>
        <taxon>Lophotrochozoa</taxon>
        <taxon>Annelida</taxon>
        <taxon>Polychaeta</taxon>
        <taxon>Sedentaria</taxon>
        <taxon>Canalipalpata</taxon>
        <taxon>Sabellida</taxon>
        <taxon>Oweniida</taxon>
        <taxon>Oweniidae</taxon>
        <taxon>Owenia</taxon>
    </lineage>
</organism>
<dbReference type="GO" id="GO:0006274">
    <property type="term" value="P:DNA replication termination"/>
    <property type="evidence" value="ECO:0007669"/>
    <property type="project" value="TreeGrafter"/>
</dbReference>
<gene>
    <name evidence="5" type="ORF">OFUS_LOCUS271</name>
</gene>
<evidence type="ECO:0000256" key="3">
    <source>
        <dbReference type="ARBA" id="ARBA00030367"/>
    </source>
</evidence>
<feature type="compositionally biased region" description="Polar residues" evidence="4">
    <location>
        <begin position="265"/>
        <end position="274"/>
    </location>
</feature>
<dbReference type="PANTHER" id="PTHR12775:SF0">
    <property type="entry name" value="REPLICATION TERMINATION FACTOR 2"/>
    <property type="match status" value="1"/>
</dbReference>
<dbReference type="EMBL" id="CAIIXF020000001">
    <property type="protein sequence ID" value="CAH1772514.1"/>
    <property type="molecule type" value="Genomic_DNA"/>
</dbReference>
<evidence type="ECO:0000256" key="1">
    <source>
        <dbReference type="ARBA" id="ARBA00009885"/>
    </source>
</evidence>
<evidence type="ECO:0000313" key="6">
    <source>
        <dbReference type="Proteomes" id="UP000749559"/>
    </source>
</evidence>
<reference evidence="5" key="1">
    <citation type="submission" date="2022-03" db="EMBL/GenBank/DDBJ databases">
        <authorList>
            <person name="Martin C."/>
        </authorList>
    </citation>
    <scope>NUCLEOTIDE SEQUENCE</scope>
</reference>
<comment type="similarity">
    <text evidence="1">Belongs to the rtf2 family.</text>
</comment>
<evidence type="ECO:0000313" key="5">
    <source>
        <dbReference type="EMBL" id="CAH1772514.1"/>
    </source>
</evidence>
<feature type="compositionally biased region" description="Polar residues" evidence="4">
    <location>
        <begin position="225"/>
        <end position="241"/>
    </location>
</feature>
<name>A0A8J1UX54_OWEFU</name>
<dbReference type="OrthoDB" id="247013at2759"/>
<dbReference type="Proteomes" id="UP000749559">
    <property type="component" value="Unassembled WGS sequence"/>
</dbReference>
<sequence>MGCDGGTIPTRDELVKLKKKPEKKDKEAELAAKWKHCAITQEPLRSPIVACELGRLYNKESVLEYLLDKTKFESAANFSHIRGLKDVKALNLSDNPAFKKLDNEKGDAYIDTNTSRYICPVVGIEMNGKHKFCFVWSCGCVVSERAIKEIKENVCHKCGAAVTDADIVVLNGTEDDVDEMVMKMDARRLKAKLEKKSKKKKAAESSLSVADEGPSSKQAKLDPQPGTSSSLNGTHPKSKLTNGKKDSKSKLTNNKPEDKLKKDGSIQNDPKASNAFKSLFTTSEAGKKAKTAHWVTMNPLYY</sequence>
<accession>A0A8J1UX54</accession>
<feature type="region of interest" description="Disordered" evidence="4">
    <location>
        <begin position="192"/>
        <end position="274"/>
    </location>
</feature>
<dbReference type="GO" id="GO:0005634">
    <property type="term" value="C:nucleus"/>
    <property type="evidence" value="ECO:0007669"/>
    <property type="project" value="TreeGrafter"/>
</dbReference>
<dbReference type="Pfam" id="PF04641">
    <property type="entry name" value="Rtf2"/>
    <property type="match status" value="1"/>
</dbReference>
<evidence type="ECO:0000256" key="4">
    <source>
        <dbReference type="SAM" id="MobiDB-lite"/>
    </source>
</evidence>
<dbReference type="InterPro" id="IPR006735">
    <property type="entry name" value="Rtf2"/>
</dbReference>
<dbReference type="InterPro" id="IPR027799">
    <property type="entry name" value="Rtf2_RING-finger"/>
</dbReference>
<dbReference type="AlphaFoldDB" id="A0A8J1UX54"/>
<feature type="compositionally biased region" description="Basic and acidic residues" evidence="4">
    <location>
        <begin position="243"/>
        <end position="264"/>
    </location>
</feature>
<dbReference type="PANTHER" id="PTHR12775">
    <property type="entry name" value="PROTEIN C20ORF43 HOMOLOG"/>
    <property type="match status" value="1"/>
</dbReference>
<evidence type="ECO:0000256" key="2">
    <source>
        <dbReference type="ARBA" id="ARBA00015157"/>
    </source>
</evidence>
<protein>
    <recommendedName>
        <fullName evidence="2">Replication termination factor 2</fullName>
    </recommendedName>
    <alternativeName>
        <fullName evidence="3">Replication termination factor 2 domain-containing protein 1</fullName>
    </alternativeName>
</protein>